<dbReference type="PANTHER" id="PTHR46067">
    <property type="entry name" value="ACYL-COA N-ACYLTRANSFERASES (NAT) SUPERFAMILY PROTEIN"/>
    <property type="match status" value="1"/>
</dbReference>
<proteinExistence type="predicted"/>
<dbReference type="EMBL" id="JBDFQZ010000012">
    <property type="protein sequence ID" value="KAK9671263.1"/>
    <property type="molecule type" value="Genomic_DNA"/>
</dbReference>
<dbReference type="InterPro" id="IPR000182">
    <property type="entry name" value="GNAT_dom"/>
</dbReference>
<dbReference type="Proteomes" id="UP001443914">
    <property type="component" value="Unassembled WGS sequence"/>
</dbReference>
<reference evidence="2" key="1">
    <citation type="submission" date="2024-03" db="EMBL/GenBank/DDBJ databases">
        <title>WGS assembly of Saponaria officinalis var. Norfolk2.</title>
        <authorList>
            <person name="Jenkins J."/>
            <person name="Shu S."/>
            <person name="Grimwood J."/>
            <person name="Barry K."/>
            <person name="Goodstein D."/>
            <person name="Schmutz J."/>
            <person name="Leebens-Mack J."/>
            <person name="Osbourn A."/>
        </authorList>
    </citation>
    <scope>NUCLEOTIDE SEQUENCE [LARGE SCALE GENOMIC DNA]</scope>
    <source>
        <strain evidence="2">JIC</strain>
    </source>
</reference>
<dbReference type="Pfam" id="PF13302">
    <property type="entry name" value="Acetyltransf_3"/>
    <property type="match status" value="1"/>
</dbReference>
<gene>
    <name evidence="2" type="ORF">RND81_12G017900</name>
</gene>
<sequence>MSSKNHELHSNLSLRKIDLATDVDDFMLWASDDLVSRYVSWYPCKTKEQTIELINNKILNNSYFKLICLNNKAIGYVIVTYNTGNETCCRAEIGYVLAREYWGKGIARWAVDTLVSIIFEERSEVGRVEAYVVADNVRSQKFLEKVGFVKEGVLRKFYILKGKAQDMAVFSLLRVDKFDGVGTEILEEGDKI</sequence>
<dbReference type="PANTHER" id="PTHR46067:SF27">
    <property type="entry name" value="ACYL-COA N-ACYLTRANSFERASES (NAT) SUPERFAMILY PROTEIN"/>
    <property type="match status" value="1"/>
</dbReference>
<evidence type="ECO:0000313" key="3">
    <source>
        <dbReference type="Proteomes" id="UP001443914"/>
    </source>
</evidence>
<evidence type="ECO:0000313" key="2">
    <source>
        <dbReference type="EMBL" id="KAK9671263.1"/>
    </source>
</evidence>
<name>A0AAW1H4J9_SAPOF</name>
<keyword evidence="3" id="KW-1185">Reference proteome</keyword>
<dbReference type="PROSITE" id="PS51186">
    <property type="entry name" value="GNAT"/>
    <property type="match status" value="1"/>
</dbReference>
<accession>A0AAW1H4J9</accession>
<dbReference type="GO" id="GO:0016747">
    <property type="term" value="F:acyltransferase activity, transferring groups other than amino-acyl groups"/>
    <property type="evidence" value="ECO:0007669"/>
    <property type="project" value="InterPro"/>
</dbReference>
<protein>
    <recommendedName>
        <fullName evidence="1">N-acetyltransferase domain-containing protein</fullName>
    </recommendedName>
</protein>
<dbReference type="Gene3D" id="3.40.630.30">
    <property type="match status" value="1"/>
</dbReference>
<dbReference type="SUPFAM" id="SSF55729">
    <property type="entry name" value="Acyl-CoA N-acyltransferases (Nat)"/>
    <property type="match status" value="1"/>
</dbReference>
<evidence type="ECO:0000259" key="1">
    <source>
        <dbReference type="PROSITE" id="PS51186"/>
    </source>
</evidence>
<organism evidence="2 3">
    <name type="scientific">Saponaria officinalis</name>
    <name type="common">Common soapwort</name>
    <name type="synonym">Lychnis saponaria</name>
    <dbReference type="NCBI Taxonomy" id="3572"/>
    <lineage>
        <taxon>Eukaryota</taxon>
        <taxon>Viridiplantae</taxon>
        <taxon>Streptophyta</taxon>
        <taxon>Embryophyta</taxon>
        <taxon>Tracheophyta</taxon>
        <taxon>Spermatophyta</taxon>
        <taxon>Magnoliopsida</taxon>
        <taxon>eudicotyledons</taxon>
        <taxon>Gunneridae</taxon>
        <taxon>Pentapetalae</taxon>
        <taxon>Caryophyllales</taxon>
        <taxon>Caryophyllaceae</taxon>
        <taxon>Caryophylleae</taxon>
        <taxon>Saponaria</taxon>
    </lineage>
</organism>
<feature type="domain" description="N-acetyltransferase" evidence="1">
    <location>
        <begin position="12"/>
        <end position="166"/>
    </location>
</feature>
<comment type="caution">
    <text evidence="2">The sequence shown here is derived from an EMBL/GenBank/DDBJ whole genome shotgun (WGS) entry which is preliminary data.</text>
</comment>
<dbReference type="AlphaFoldDB" id="A0AAW1H4J9"/>
<dbReference type="InterPro" id="IPR016181">
    <property type="entry name" value="Acyl_CoA_acyltransferase"/>
</dbReference>